<dbReference type="PANTHER" id="PTHR45913:SF19">
    <property type="entry name" value="LOW QUALITY PROTEIN: ZINC FINGER BED DOMAIN-CONTAINING PROTEIN 5-LIKE"/>
    <property type="match status" value="1"/>
</dbReference>
<dbReference type="EMBL" id="JAINUG010000174">
    <property type="protein sequence ID" value="KAJ8390052.1"/>
    <property type="molecule type" value="Genomic_DNA"/>
</dbReference>
<evidence type="ECO:0000313" key="1">
    <source>
        <dbReference type="EMBL" id="KAJ8390052.1"/>
    </source>
</evidence>
<dbReference type="Proteomes" id="UP001221898">
    <property type="component" value="Unassembled WGS sequence"/>
</dbReference>
<reference evidence="1" key="1">
    <citation type="journal article" date="2023" name="Science">
        <title>Genome structures resolve the early diversification of teleost fishes.</title>
        <authorList>
            <person name="Parey E."/>
            <person name="Louis A."/>
            <person name="Montfort J."/>
            <person name="Bouchez O."/>
            <person name="Roques C."/>
            <person name="Iampietro C."/>
            <person name="Lluch J."/>
            <person name="Castinel A."/>
            <person name="Donnadieu C."/>
            <person name="Desvignes T."/>
            <person name="Floi Bucao C."/>
            <person name="Jouanno E."/>
            <person name="Wen M."/>
            <person name="Mejri S."/>
            <person name="Dirks R."/>
            <person name="Jansen H."/>
            <person name="Henkel C."/>
            <person name="Chen W.J."/>
            <person name="Zahm M."/>
            <person name="Cabau C."/>
            <person name="Klopp C."/>
            <person name="Thompson A.W."/>
            <person name="Robinson-Rechavi M."/>
            <person name="Braasch I."/>
            <person name="Lecointre G."/>
            <person name="Bobe J."/>
            <person name="Postlethwait J.H."/>
            <person name="Berthelot C."/>
            <person name="Roest Crollius H."/>
            <person name="Guiguen Y."/>
        </authorList>
    </citation>
    <scope>NUCLEOTIDE SEQUENCE</scope>
    <source>
        <strain evidence="1">NC1722</strain>
    </source>
</reference>
<name>A0AAD7RTP7_9TELE</name>
<dbReference type="PANTHER" id="PTHR45913">
    <property type="entry name" value="EPM2A-INTERACTING PROTEIN 1"/>
    <property type="match status" value="1"/>
</dbReference>
<protein>
    <submittedName>
        <fullName evidence="1">Uncharacterized protein</fullName>
    </submittedName>
</protein>
<gene>
    <name evidence="1" type="ORF">AAFF_G00110660</name>
</gene>
<keyword evidence="2" id="KW-1185">Reference proteome</keyword>
<dbReference type="AlphaFoldDB" id="A0AAD7RTP7"/>
<proteinExistence type="predicted"/>
<evidence type="ECO:0000313" key="2">
    <source>
        <dbReference type="Proteomes" id="UP001221898"/>
    </source>
</evidence>
<organism evidence="1 2">
    <name type="scientific">Aldrovandia affinis</name>
    <dbReference type="NCBI Taxonomy" id="143900"/>
    <lineage>
        <taxon>Eukaryota</taxon>
        <taxon>Metazoa</taxon>
        <taxon>Chordata</taxon>
        <taxon>Craniata</taxon>
        <taxon>Vertebrata</taxon>
        <taxon>Euteleostomi</taxon>
        <taxon>Actinopterygii</taxon>
        <taxon>Neopterygii</taxon>
        <taxon>Teleostei</taxon>
        <taxon>Notacanthiformes</taxon>
        <taxon>Halosauridae</taxon>
        <taxon>Aldrovandia</taxon>
    </lineage>
</organism>
<comment type="caution">
    <text evidence="1">The sequence shown here is derived from an EMBL/GenBank/DDBJ whole genome shotgun (WGS) entry which is preliminary data.</text>
</comment>
<sequence>MPPCLRTQTGLPDIFSKLNKLNECLQGKDSTILNVYNKMAGFLKKAELWKRARAEGDFTCFPQVDAFLSSEDVERAPVKSLIEGHLANLISGFNSYLPDMEEKSAQLDCVRNPFL</sequence>
<accession>A0AAD7RTP7</accession>